<evidence type="ECO:0000256" key="2">
    <source>
        <dbReference type="ARBA" id="ARBA00022448"/>
    </source>
</evidence>
<dbReference type="CDD" id="cd00211">
    <property type="entry name" value="PTS_IIA_fru"/>
    <property type="match status" value="1"/>
</dbReference>
<proteinExistence type="predicted"/>
<dbReference type="InterPro" id="IPR016152">
    <property type="entry name" value="PTrfase/Anion_transptr"/>
</dbReference>
<dbReference type="PROSITE" id="PS51094">
    <property type="entry name" value="PTS_EIIA_TYPE_2"/>
    <property type="match status" value="1"/>
</dbReference>
<keyword evidence="2" id="KW-0813">Transport</keyword>
<keyword evidence="12" id="KW-1185">Reference proteome</keyword>
<evidence type="ECO:0000256" key="8">
    <source>
        <dbReference type="ARBA" id="ARBA00037387"/>
    </source>
</evidence>
<protein>
    <recommendedName>
        <fullName evidence="9">Ascorbate-specific PTS system EIIA component</fullName>
    </recommendedName>
    <alternativeName>
        <fullName evidence="10">Ascorbate-specific phosphotransferase enzyme IIA component</fullName>
    </alternativeName>
</protein>
<organism evidence="11 12">
    <name type="scientific">Clostridium felsineum</name>
    <dbReference type="NCBI Taxonomy" id="36839"/>
    <lineage>
        <taxon>Bacteria</taxon>
        <taxon>Bacillati</taxon>
        <taxon>Bacillota</taxon>
        <taxon>Clostridia</taxon>
        <taxon>Eubacteriales</taxon>
        <taxon>Clostridiaceae</taxon>
        <taxon>Clostridium</taxon>
    </lineage>
</organism>
<keyword evidence="7" id="KW-0418">Kinase</keyword>
<dbReference type="GO" id="GO:0005737">
    <property type="term" value="C:cytoplasm"/>
    <property type="evidence" value="ECO:0007669"/>
    <property type="project" value="UniProtKB-SubCell"/>
</dbReference>
<evidence type="ECO:0000256" key="10">
    <source>
        <dbReference type="ARBA" id="ARBA00042072"/>
    </source>
</evidence>
<dbReference type="AlphaFoldDB" id="A0A1S8MCE1"/>
<dbReference type="EMBL" id="CP096983">
    <property type="protein sequence ID" value="URZ10013.1"/>
    <property type="molecule type" value="Genomic_DNA"/>
</dbReference>
<keyword evidence="4" id="KW-0597">Phosphoprotein</keyword>
<keyword evidence="5" id="KW-0808">Transferase</keyword>
<evidence type="ECO:0000256" key="5">
    <source>
        <dbReference type="ARBA" id="ARBA00022679"/>
    </source>
</evidence>
<dbReference type="SUPFAM" id="SSF55804">
    <property type="entry name" value="Phoshotransferase/anion transport protein"/>
    <property type="match status" value="1"/>
</dbReference>
<dbReference type="InterPro" id="IPR002178">
    <property type="entry name" value="PTS_EIIA_type-2_dom"/>
</dbReference>
<gene>
    <name evidence="11" type="primary">ulaC</name>
    <name evidence="11" type="ORF">CROST_007210</name>
</gene>
<dbReference type="KEGG" id="crw:CROST_007210"/>
<dbReference type="GO" id="GO:0009401">
    <property type="term" value="P:phosphoenolpyruvate-dependent sugar phosphotransferase system"/>
    <property type="evidence" value="ECO:0007669"/>
    <property type="project" value="UniProtKB-KW"/>
</dbReference>
<evidence type="ECO:0000256" key="6">
    <source>
        <dbReference type="ARBA" id="ARBA00022683"/>
    </source>
</evidence>
<dbReference type="STRING" id="84029.CROST_15160"/>
<keyword evidence="3" id="KW-0963">Cytoplasm</keyword>
<comment type="function">
    <text evidence="8">The phosphoenolpyruvate-dependent sugar phosphotransferase system (sugar PTS), a major carbohydrate active transport system, catalyzes the phosphorylation of incoming sugar substrates concomitantly with their translocation across the cell membrane. The enzyme II UlaABC PTS system is involved in ascorbate transport.</text>
</comment>
<dbReference type="Pfam" id="PF00359">
    <property type="entry name" value="PTS_EIIA_2"/>
    <property type="match status" value="1"/>
</dbReference>
<dbReference type="Gene3D" id="3.40.930.10">
    <property type="entry name" value="Mannitol-specific EII, Chain A"/>
    <property type="match status" value="1"/>
</dbReference>
<dbReference type="PANTHER" id="PTHR36203:SF1">
    <property type="entry name" value="ASCORBATE-SPECIFIC PTS SYSTEM EIIA COMPONENT"/>
    <property type="match status" value="1"/>
</dbReference>
<dbReference type="InterPro" id="IPR051351">
    <property type="entry name" value="Ascorbate-PTS_EIIA_comp"/>
</dbReference>
<evidence type="ECO:0000256" key="7">
    <source>
        <dbReference type="ARBA" id="ARBA00022777"/>
    </source>
</evidence>
<dbReference type="GO" id="GO:0016301">
    <property type="term" value="F:kinase activity"/>
    <property type="evidence" value="ECO:0007669"/>
    <property type="project" value="UniProtKB-KW"/>
</dbReference>
<evidence type="ECO:0000256" key="1">
    <source>
        <dbReference type="ARBA" id="ARBA00004496"/>
    </source>
</evidence>
<dbReference type="Proteomes" id="UP000190951">
    <property type="component" value="Chromosome"/>
</dbReference>
<evidence type="ECO:0000313" key="12">
    <source>
        <dbReference type="Proteomes" id="UP000190951"/>
    </source>
</evidence>
<name>A0A1S8MCE1_9CLOT</name>
<evidence type="ECO:0000256" key="3">
    <source>
        <dbReference type="ARBA" id="ARBA00022490"/>
    </source>
</evidence>
<evidence type="ECO:0000313" key="11">
    <source>
        <dbReference type="EMBL" id="URZ10013.1"/>
    </source>
</evidence>
<reference evidence="11 12" key="1">
    <citation type="submission" date="2022-04" db="EMBL/GenBank/DDBJ databases">
        <title>Genome sequence of C. roseum typestrain.</title>
        <authorList>
            <person name="Poehlein A."/>
            <person name="Schoch T."/>
            <person name="Duerre P."/>
            <person name="Daniel R."/>
        </authorList>
    </citation>
    <scope>NUCLEOTIDE SEQUENCE [LARGE SCALE GENOMIC DNA]</scope>
    <source>
        <strain evidence="11 12">DSM 7320</strain>
    </source>
</reference>
<evidence type="ECO:0000256" key="9">
    <source>
        <dbReference type="ARBA" id="ARBA00041175"/>
    </source>
</evidence>
<sequence length="153" mass="17220">MFKINSNVILEENIKLKVEAKDWIDSMKKSGKLLVNSGFIKEGYIDLTIKNVEENGPYIVIAPGLALSHYRPDETVLKTGLSLITLTEPLNFNSENDPVDIVLTLASTSDDDHLNLLQKLSCYLSEDGKMDRIRNCTNPGELAKEINEYEVEF</sequence>
<keyword evidence="6" id="KW-0598">Phosphotransferase system</keyword>
<accession>A0A1S8MCE1</accession>
<evidence type="ECO:0000256" key="4">
    <source>
        <dbReference type="ARBA" id="ARBA00022553"/>
    </source>
</evidence>
<comment type="subcellular location">
    <subcellularLocation>
        <location evidence="1">Cytoplasm</location>
    </subcellularLocation>
</comment>
<dbReference type="PANTHER" id="PTHR36203">
    <property type="entry name" value="ASCORBATE-SPECIFIC PTS SYSTEM EIIA COMPONENT"/>
    <property type="match status" value="1"/>
</dbReference>